<name>A0A3T1D7A0_9BACL</name>
<sequence length="515" mass="59135">MNIFVVDDEKAVRDYIVSLPEWEQLGCKIIGQAADGLEAYEALIEMRERIPDILISDIRMPVMDGIELSRRVLEIFPDIKVIFLTAYSEFNYAKQAVKLGVSDFITKPFHESELLDSVKWIKEHRLDRQNAELIRQEEWIQTLLSSDLSEQSKSEALGQPELLMKSAVFLSIEIDNVDFLDYTGKPFSKLTLREKIFEVMSFCPFPYWSALSQSGVYLILFIPFSHPNDETAHEAMDVARRILETSNGSLGFSVSIGVSDRLNSILELRRGLEEAKSCLDYRMLIGRKSIIAFPAMKSLQEQKQAQKEINHMELVEVLRKGEAELIPDYLKNMNRTFLLEGLNKKRIQEECMEMVTVAGKTLLAFGLQPSPEETLAVRKSVLSFTILSDLMQYMEQFLEQTVAVIGSVKHKTSVNLIDHVTKFIEHRYMDDITLQILAEELFINYSYLSRLIKKETGQNFRDLLWAYRVEMAKIKLSTTSLKHYEVAYAVGFKDPAHFSQLFKKLTGKSPGEYKA</sequence>
<gene>
    <name evidence="7" type="ORF">KCTCHS21_33610</name>
</gene>
<keyword evidence="3" id="KW-0804">Transcription</keyword>
<keyword evidence="2" id="KW-0238">DNA-binding</keyword>
<dbReference type="PROSITE" id="PS01124">
    <property type="entry name" value="HTH_ARAC_FAMILY_2"/>
    <property type="match status" value="1"/>
</dbReference>
<dbReference type="RefSeq" id="WP_130610509.1">
    <property type="nucleotide sequence ID" value="NZ_AP019400.1"/>
</dbReference>
<dbReference type="PANTHER" id="PTHR43280">
    <property type="entry name" value="ARAC-FAMILY TRANSCRIPTIONAL REGULATOR"/>
    <property type="match status" value="1"/>
</dbReference>
<dbReference type="SUPFAM" id="SSF52172">
    <property type="entry name" value="CheY-like"/>
    <property type="match status" value="1"/>
</dbReference>
<dbReference type="InterPro" id="IPR009057">
    <property type="entry name" value="Homeodomain-like_sf"/>
</dbReference>
<dbReference type="OrthoDB" id="2495103at2"/>
<keyword evidence="8" id="KW-1185">Reference proteome</keyword>
<dbReference type="Pfam" id="PF12833">
    <property type="entry name" value="HTH_18"/>
    <property type="match status" value="1"/>
</dbReference>
<evidence type="ECO:0000256" key="1">
    <source>
        <dbReference type="ARBA" id="ARBA00023015"/>
    </source>
</evidence>
<feature type="domain" description="Response regulatory" evidence="6">
    <location>
        <begin position="2"/>
        <end position="122"/>
    </location>
</feature>
<evidence type="ECO:0000256" key="2">
    <source>
        <dbReference type="ARBA" id="ARBA00023125"/>
    </source>
</evidence>
<dbReference type="EMBL" id="AP019400">
    <property type="protein sequence ID" value="BBI33962.1"/>
    <property type="molecule type" value="Genomic_DNA"/>
</dbReference>
<keyword evidence="4" id="KW-0597">Phosphoprotein</keyword>
<evidence type="ECO:0000313" key="7">
    <source>
        <dbReference type="EMBL" id="BBI33962.1"/>
    </source>
</evidence>
<dbReference type="AlphaFoldDB" id="A0A3T1D7A0"/>
<evidence type="ECO:0000256" key="3">
    <source>
        <dbReference type="ARBA" id="ARBA00023163"/>
    </source>
</evidence>
<dbReference type="GO" id="GO:0043565">
    <property type="term" value="F:sequence-specific DNA binding"/>
    <property type="evidence" value="ECO:0007669"/>
    <property type="project" value="InterPro"/>
</dbReference>
<dbReference type="KEGG" id="cohn:KCTCHS21_33610"/>
<dbReference type="PROSITE" id="PS50110">
    <property type="entry name" value="RESPONSE_REGULATORY"/>
    <property type="match status" value="1"/>
</dbReference>
<dbReference type="Gene3D" id="1.10.10.60">
    <property type="entry name" value="Homeodomain-like"/>
    <property type="match status" value="2"/>
</dbReference>
<reference evidence="7 8" key="1">
    <citation type="submission" date="2019-01" db="EMBL/GenBank/DDBJ databases">
        <title>Complete genome sequence of Cohnella hallensis HS21 isolated from Korean fir (Abies koreana) rhizospheric soil.</title>
        <authorList>
            <person name="Jiang L."/>
            <person name="Kang S.W."/>
            <person name="Kim S."/>
            <person name="Jung J."/>
            <person name="Kim C.Y."/>
            <person name="Kim D.H."/>
            <person name="Kim S.W."/>
            <person name="Lee J."/>
        </authorList>
    </citation>
    <scope>NUCLEOTIDE SEQUENCE [LARGE SCALE GENOMIC DNA]</scope>
    <source>
        <strain evidence="7 8">HS21</strain>
    </source>
</reference>
<dbReference type="CDD" id="cd17536">
    <property type="entry name" value="REC_YesN-like"/>
    <property type="match status" value="1"/>
</dbReference>
<dbReference type="InterPro" id="IPR011006">
    <property type="entry name" value="CheY-like_superfamily"/>
</dbReference>
<dbReference type="Pfam" id="PF00072">
    <property type="entry name" value="Response_reg"/>
    <property type="match status" value="1"/>
</dbReference>
<dbReference type="SMART" id="SM00448">
    <property type="entry name" value="REC"/>
    <property type="match status" value="1"/>
</dbReference>
<feature type="modified residue" description="4-aspartylphosphate" evidence="4">
    <location>
        <position position="57"/>
    </location>
</feature>
<dbReference type="SMART" id="SM00342">
    <property type="entry name" value="HTH_ARAC"/>
    <property type="match status" value="1"/>
</dbReference>
<dbReference type="GO" id="GO:0000160">
    <property type="term" value="P:phosphorelay signal transduction system"/>
    <property type="evidence" value="ECO:0007669"/>
    <property type="project" value="InterPro"/>
</dbReference>
<dbReference type="SUPFAM" id="SSF46689">
    <property type="entry name" value="Homeodomain-like"/>
    <property type="match status" value="1"/>
</dbReference>
<evidence type="ECO:0000256" key="4">
    <source>
        <dbReference type="PROSITE-ProRule" id="PRU00169"/>
    </source>
</evidence>
<organism evidence="7 8">
    <name type="scientific">Cohnella abietis</name>
    <dbReference type="NCBI Taxonomy" id="2507935"/>
    <lineage>
        <taxon>Bacteria</taxon>
        <taxon>Bacillati</taxon>
        <taxon>Bacillota</taxon>
        <taxon>Bacilli</taxon>
        <taxon>Bacillales</taxon>
        <taxon>Paenibacillaceae</taxon>
        <taxon>Cohnella</taxon>
    </lineage>
</organism>
<dbReference type="InterPro" id="IPR001789">
    <property type="entry name" value="Sig_transdc_resp-reg_receiver"/>
</dbReference>
<dbReference type="Proteomes" id="UP000289856">
    <property type="component" value="Chromosome"/>
</dbReference>
<keyword evidence="1" id="KW-0805">Transcription regulation</keyword>
<protein>
    <submittedName>
        <fullName evidence="7">AraC family transcriptional regulator</fullName>
    </submittedName>
</protein>
<dbReference type="PANTHER" id="PTHR43280:SF2">
    <property type="entry name" value="HTH-TYPE TRANSCRIPTIONAL REGULATOR EXSA"/>
    <property type="match status" value="1"/>
</dbReference>
<dbReference type="GO" id="GO:0003700">
    <property type="term" value="F:DNA-binding transcription factor activity"/>
    <property type="evidence" value="ECO:0007669"/>
    <property type="project" value="InterPro"/>
</dbReference>
<evidence type="ECO:0000259" key="6">
    <source>
        <dbReference type="PROSITE" id="PS50110"/>
    </source>
</evidence>
<dbReference type="InterPro" id="IPR018060">
    <property type="entry name" value="HTH_AraC"/>
</dbReference>
<evidence type="ECO:0000259" key="5">
    <source>
        <dbReference type="PROSITE" id="PS01124"/>
    </source>
</evidence>
<dbReference type="Gene3D" id="3.40.50.2300">
    <property type="match status" value="1"/>
</dbReference>
<accession>A0A3T1D7A0</accession>
<evidence type="ECO:0000313" key="8">
    <source>
        <dbReference type="Proteomes" id="UP000289856"/>
    </source>
</evidence>
<proteinExistence type="predicted"/>
<feature type="domain" description="HTH araC/xylS-type" evidence="5">
    <location>
        <begin position="418"/>
        <end position="515"/>
    </location>
</feature>